<keyword evidence="2" id="KW-1185">Reference proteome</keyword>
<dbReference type="Proteomes" id="UP001623600">
    <property type="component" value="Unassembled WGS sequence"/>
</dbReference>
<protein>
    <submittedName>
        <fullName evidence="1">Uncharacterized protein</fullName>
    </submittedName>
</protein>
<dbReference type="RefSeq" id="WP_406762422.1">
    <property type="nucleotide sequence ID" value="NZ_JBJIAB010000037.1"/>
</dbReference>
<accession>A0ABW8SAK1</accession>
<name>A0ABW8SAK1_9CLOT</name>
<comment type="caution">
    <text evidence="1">The sequence shown here is derived from an EMBL/GenBank/DDBJ whole genome shotgun (WGS) entry which is preliminary data.</text>
</comment>
<reference evidence="1 2" key="1">
    <citation type="submission" date="2024-11" db="EMBL/GenBank/DDBJ databases">
        <authorList>
            <person name="Heng Y.C."/>
            <person name="Lim A.C.H."/>
            <person name="Lee J.K.Y."/>
            <person name="Kittelmann S."/>
        </authorList>
    </citation>
    <scope>NUCLEOTIDE SEQUENCE [LARGE SCALE GENOMIC DNA]</scope>
    <source>
        <strain evidence="1 2">WILCCON 0112</strain>
    </source>
</reference>
<proteinExistence type="predicted"/>
<dbReference type="EMBL" id="JBJIAB010000037">
    <property type="protein sequence ID" value="MFL0167675.1"/>
    <property type="molecule type" value="Genomic_DNA"/>
</dbReference>
<evidence type="ECO:0000313" key="2">
    <source>
        <dbReference type="Proteomes" id="UP001623600"/>
    </source>
</evidence>
<organism evidence="1 2">
    <name type="scientific">Candidatus Clostridium helianthi</name>
    <dbReference type="NCBI Taxonomy" id="3381660"/>
    <lineage>
        <taxon>Bacteria</taxon>
        <taxon>Bacillati</taxon>
        <taxon>Bacillota</taxon>
        <taxon>Clostridia</taxon>
        <taxon>Eubacteriales</taxon>
        <taxon>Clostridiaceae</taxon>
        <taxon>Clostridium</taxon>
    </lineage>
</organism>
<gene>
    <name evidence="1" type="ORF">ACJDTP_21615</name>
</gene>
<sequence>MKCSSCGNRVSLLFGFTELPKNEDNREKIRLCHQCGLKVFRGVLYTPQLARYITEDDLKQLDKSLKWGKDNKDEIEAAIKNEGR</sequence>
<evidence type="ECO:0000313" key="1">
    <source>
        <dbReference type="EMBL" id="MFL0167675.1"/>
    </source>
</evidence>